<evidence type="ECO:0000256" key="1">
    <source>
        <dbReference type="SAM" id="Phobius"/>
    </source>
</evidence>
<accession>A0ABV9H4D7</accession>
<comment type="caution">
    <text evidence="2">The sequence shown here is derived from an EMBL/GenBank/DDBJ whole genome shotgun (WGS) entry which is preliminary data.</text>
</comment>
<dbReference type="Proteomes" id="UP001596042">
    <property type="component" value="Unassembled WGS sequence"/>
</dbReference>
<gene>
    <name evidence="2" type="ORF">ACFO1V_04835</name>
</gene>
<feature type="transmembrane region" description="Helical" evidence="1">
    <location>
        <begin position="20"/>
        <end position="41"/>
    </location>
</feature>
<protein>
    <recommendedName>
        <fullName evidence="4">Mll4938 protein</fullName>
    </recommendedName>
</protein>
<dbReference type="EMBL" id="JBHSEL010000043">
    <property type="protein sequence ID" value="MFC4624552.1"/>
    <property type="molecule type" value="Genomic_DNA"/>
</dbReference>
<keyword evidence="3" id="KW-1185">Reference proteome</keyword>
<dbReference type="RefSeq" id="WP_374831361.1">
    <property type="nucleotide sequence ID" value="NZ_JBHEEZ010000008.1"/>
</dbReference>
<name>A0ABV9H4D7_9HYPH</name>
<feature type="transmembrane region" description="Helical" evidence="1">
    <location>
        <begin position="178"/>
        <end position="197"/>
    </location>
</feature>
<feature type="transmembrane region" description="Helical" evidence="1">
    <location>
        <begin position="123"/>
        <end position="142"/>
    </location>
</feature>
<proteinExistence type="predicted"/>
<evidence type="ECO:0000313" key="2">
    <source>
        <dbReference type="EMBL" id="MFC4624552.1"/>
    </source>
</evidence>
<sequence length="200" mass="23158">MDFGGKTSVLPAEAFTHIRMIIGIILGLGVSRILIGLARFIQHPGKSRIYPVHFAWCAFLLLSMMHFWWFEFGLRSIPLWTFEKYLFVLGYTGVYFFLCTLLFPDSLEDYTGYQDYFLSRRSWFFGLLGLLYAADVIDTLIKGNEHFEQYGIEYPIRIMIFIALCITGATVKNPRFHAVLATVALIYETTFMLRHFSTLS</sequence>
<keyword evidence="1" id="KW-0812">Transmembrane</keyword>
<organism evidence="2 3">
    <name type="scientific">Daeguia caeni</name>
    <dbReference type="NCBI Taxonomy" id="439612"/>
    <lineage>
        <taxon>Bacteria</taxon>
        <taxon>Pseudomonadati</taxon>
        <taxon>Pseudomonadota</taxon>
        <taxon>Alphaproteobacteria</taxon>
        <taxon>Hyphomicrobiales</taxon>
        <taxon>Brucellaceae</taxon>
        <taxon>Daeguia</taxon>
    </lineage>
</organism>
<keyword evidence="1" id="KW-1133">Transmembrane helix</keyword>
<evidence type="ECO:0000313" key="3">
    <source>
        <dbReference type="Proteomes" id="UP001596042"/>
    </source>
</evidence>
<reference evidence="3" key="1">
    <citation type="journal article" date="2019" name="Int. J. Syst. Evol. Microbiol.">
        <title>The Global Catalogue of Microorganisms (GCM) 10K type strain sequencing project: providing services to taxonomists for standard genome sequencing and annotation.</title>
        <authorList>
            <consortium name="The Broad Institute Genomics Platform"/>
            <consortium name="The Broad Institute Genome Sequencing Center for Infectious Disease"/>
            <person name="Wu L."/>
            <person name="Ma J."/>
        </authorList>
    </citation>
    <scope>NUCLEOTIDE SEQUENCE [LARGE SCALE GENOMIC DNA]</scope>
    <source>
        <strain evidence="3">CGMCC 1.15731</strain>
    </source>
</reference>
<feature type="transmembrane region" description="Helical" evidence="1">
    <location>
        <begin position="154"/>
        <end position="171"/>
    </location>
</feature>
<evidence type="ECO:0008006" key="4">
    <source>
        <dbReference type="Google" id="ProtNLM"/>
    </source>
</evidence>
<feature type="transmembrane region" description="Helical" evidence="1">
    <location>
        <begin position="85"/>
        <end position="103"/>
    </location>
</feature>
<keyword evidence="1" id="KW-0472">Membrane</keyword>
<feature type="transmembrane region" description="Helical" evidence="1">
    <location>
        <begin position="53"/>
        <end position="70"/>
    </location>
</feature>